<evidence type="ECO:0000259" key="1">
    <source>
        <dbReference type="SMART" id="SM00256"/>
    </source>
</evidence>
<comment type="caution">
    <text evidence="2">The sequence shown here is derived from an EMBL/GenBank/DDBJ whole genome shotgun (WGS) entry which is preliminary data.</text>
</comment>
<dbReference type="InterPro" id="IPR001810">
    <property type="entry name" value="F-box_dom"/>
</dbReference>
<dbReference type="NCBIfam" id="TIGR01640">
    <property type="entry name" value="F_box_assoc_1"/>
    <property type="match status" value="1"/>
</dbReference>
<dbReference type="Proteomes" id="UP001237642">
    <property type="component" value="Unassembled WGS sequence"/>
</dbReference>
<organism evidence="2 3">
    <name type="scientific">Heracleum sosnowskyi</name>
    <dbReference type="NCBI Taxonomy" id="360622"/>
    <lineage>
        <taxon>Eukaryota</taxon>
        <taxon>Viridiplantae</taxon>
        <taxon>Streptophyta</taxon>
        <taxon>Embryophyta</taxon>
        <taxon>Tracheophyta</taxon>
        <taxon>Spermatophyta</taxon>
        <taxon>Magnoliopsida</taxon>
        <taxon>eudicotyledons</taxon>
        <taxon>Gunneridae</taxon>
        <taxon>Pentapetalae</taxon>
        <taxon>asterids</taxon>
        <taxon>campanulids</taxon>
        <taxon>Apiales</taxon>
        <taxon>Apiaceae</taxon>
        <taxon>Apioideae</taxon>
        <taxon>apioid superclade</taxon>
        <taxon>Tordylieae</taxon>
        <taxon>Tordyliinae</taxon>
        <taxon>Heracleum</taxon>
    </lineage>
</organism>
<dbReference type="SUPFAM" id="SSF81383">
    <property type="entry name" value="F-box domain"/>
    <property type="match status" value="1"/>
</dbReference>
<accession>A0AAD8HY59</accession>
<gene>
    <name evidence="2" type="ORF">POM88_031381</name>
</gene>
<proteinExistence type="predicted"/>
<reference evidence="2" key="1">
    <citation type="submission" date="2023-02" db="EMBL/GenBank/DDBJ databases">
        <title>Genome of toxic invasive species Heracleum sosnowskyi carries increased number of genes despite the absence of recent whole-genome duplications.</title>
        <authorList>
            <person name="Schelkunov M."/>
            <person name="Shtratnikova V."/>
            <person name="Makarenko M."/>
            <person name="Klepikova A."/>
            <person name="Omelchenko D."/>
            <person name="Novikova G."/>
            <person name="Obukhova E."/>
            <person name="Bogdanov V."/>
            <person name="Penin A."/>
            <person name="Logacheva M."/>
        </authorList>
    </citation>
    <scope>NUCLEOTIDE SEQUENCE</scope>
    <source>
        <strain evidence="2">Hsosn_3</strain>
        <tissue evidence="2">Leaf</tissue>
    </source>
</reference>
<dbReference type="InterPro" id="IPR036047">
    <property type="entry name" value="F-box-like_dom_sf"/>
</dbReference>
<evidence type="ECO:0000313" key="2">
    <source>
        <dbReference type="EMBL" id="KAK1375188.1"/>
    </source>
</evidence>
<feature type="domain" description="F-box" evidence="1">
    <location>
        <begin position="32"/>
        <end position="72"/>
    </location>
</feature>
<dbReference type="AlphaFoldDB" id="A0AAD8HY59"/>
<dbReference type="PANTHER" id="PTHR31111">
    <property type="entry name" value="BNAA05G37150D PROTEIN-RELATED"/>
    <property type="match status" value="1"/>
</dbReference>
<dbReference type="Pfam" id="PF08268">
    <property type="entry name" value="FBA_3"/>
    <property type="match status" value="1"/>
</dbReference>
<dbReference type="Pfam" id="PF00646">
    <property type="entry name" value="F-box"/>
    <property type="match status" value="1"/>
</dbReference>
<sequence>MNSSLFCGFPKALALKLMKGKKTKNVVTDLLFPPEMIIEILSWLPVEFHGRLMLVCKQWYALIQDRHFMEKHMNRAPKLYTYYYIPNVATEPEEYNHVYACDGLYLQKHRVTNKYRIHNPTTKQVLELPDPQKGSHGIVFSYVPSTGSYKFVSVFDKSSTECCEVFSVEHDEFSWRTLNLPTRDFSNRKKKKFSVVSTGDAVHCVRVVGSGAVMVEEVVSLDLGTEQFFVTNIPKGQYKSWKKVWPLNFMGKLALVDRMEEDLCILVLEDYKKQKWGKRKPLIPSASMKILEDEHGTIVPSSFHQPEMLRLWVKDRMFISFNIRTGVEEKTERLGKEGHKLVEVLYPVQHSLARLKGMQPE</sequence>
<name>A0AAD8HY59_9APIA</name>
<dbReference type="InterPro" id="IPR017451">
    <property type="entry name" value="F-box-assoc_interact_dom"/>
</dbReference>
<protein>
    <submittedName>
        <fullName evidence="2">F-box domain-containing protein</fullName>
    </submittedName>
</protein>
<evidence type="ECO:0000313" key="3">
    <source>
        <dbReference type="Proteomes" id="UP001237642"/>
    </source>
</evidence>
<dbReference type="EMBL" id="JAUIZM010000007">
    <property type="protein sequence ID" value="KAK1375188.1"/>
    <property type="molecule type" value="Genomic_DNA"/>
</dbReference>
<reference evidence="2" key="2">
    <citation type="submission" date="2023-05" db="EMBL/GenBank/DDBJ databases">
        <authorList>
            <person name="Schelkunov M.I."/>
        </authorList>
    </citation>
    <scope>NUCLEOTIDE SEQUENCE</scope>
    <source>
        <strain evidence="2">Hsosn_3</strain>
        <tissue evidence="2">Leaf</tissue>
    </source>
</reference>
<dbReference type="SMART" id="SM00256">
    <property type="entry name" value="FBOX"/>
    <property type="match status" value="1"/>
</dbReference>
<keyword evidence="3" id="KW-1185">Reference proteome</keyword>
<dbReference type="InterPro" id="IPR013187">
    <property type="entry name" value="F-box-assoc_dom_typ3"/>
</dbReference>
<dbReference type="Gene3D" id="1.20.1280.50">
    <property type="match status" value="1"/>
</dbReference>
<dbReference type="PANTHER" id="PTHR31111:SF136">
    <property type="entry name" value="F-BOX ASSOCIATED DOMAIN-CONTAINING PROTEIN"/>
    <property type="match status" value="1"/>
</dbReference>